<dbReference type="CDD" id="cd18033">
    <property type="entry name" value="DEXDc_FANCM"/>
    <property type="match status" value="1"/>
</dbReference>
<feature type="compositionally biased region" description="Polar residues" evidence="10">
    <location>
        <begin position="862"/>
        <end position="874"/>
    </location>
</feature>
<dbReference type="PANTHER" id="PTHR14025:SF20">
    <property type="entry name" value="FANCONI ANEMIA GROUP M PROTEIN"/>
    <property type="match status" value="1"/>
</dbReference>
<keyword evidence="5" id="KW-0347">Helicase</keyword>
<evidence type="ECO:0000313" key="13">
    <source>
        <dbReference type="EMBL" id="RXW24741.1"/>
    </source>
</evidence>
<protein>
    <recommendedName>
        <fullName evidence="9">ATP-dependent DNA helicase</fullName>
        <ecNumber evidence="9">3.6.4.12</ecNumber>
    </recommendedName>
</protein>
<feature type="compositionally biased region" description="Acidic residues" evidence="10">
    <location>
        <begin position="1185"/>
        <end position="1197"/>
    </location>
</feature>
<dbReference type="InterPro" id="IPR027417">
    <property type="entry name" value="P-loop_NTPase"/>
</dbReference>
<dbReference type="STRING" id="2316362.A0A4Q2DXX7"/>
<feature type="compositionally biased region" description="Polar residues" evidence="10">
    <location>
        <begin position="798"/>
        <end position="808"/>
    </location>
</feature>
<dbReference type="GO" id="GO:0009378">
    <property type="term" value="F:four-way junction helicase activity"/>
    <property type="evidence" value="ECO:0007669"/>
    <property type="project" value="TreeGrafter"/>
</dbReference>
<keyword evidence="6" id="KW-0067">ATP-binding</keyword>
<comment type="caution">
    <text evidence="13">The sequence shown here is derived from an EMBL/GenBank/DDBJ whole genome shotgun (WGS) entry which is preliminary data.</text>
</comment>
<dbReference type="InterPro" id="IPR001650">
    <property type="entry name" value="Helicase_C-like"/>
</dbReference>
<evidence type="ECO:0000256" key="9">
    <source>
        <dbReference type="RuleBase" id="RU367027"/>
    </source>
</evidence>
<keyword evidence="7" id="KW-0539">Nucleus</keyword>
<feature type="compositionally biased region" description="Polar residues" evidence="10">
    <location>
        <begin position="1208"/>
        <end position="1228"/>
    </location>
</feature>
<dbReference type="GO" id="GO:0005634">
    <property type="term" value="C:nucleus"/>
    <property type="evidence" value="ECO:0007669"/>
    <property type="project" value="UniProtKB-SubCell"/>
</dbReference>
<dbReference type="PROSITE" id="PS51192">
    <property type="entry name" value="HELICASE_ATP_BIND_1"/>
    <property type="match status" value="1"/>
</dbReference>
<feature type="region of interest" description="Disordered" evidence="10">
    <location>
        <begin position="1061"/>
        <end position="1275"/>
    </location>
</feature>
<evidence type="ECO:0000256" key="8">
    <source>
        <dbReference type="ARBA" id="ARBA00047995"/>
    </source>
</evidence>
<dbReference type="Pfam" id="PF00271">
    <property type="entry name" value="Helicase_C"/>
    <property type="match status" value="1"/>
</dbReference>
<dbReference type="GO" id="GO:0005524">
    <property type="term" value="F:ATP binding"/>
    <property type="evidence" value="ECO:0007669"/>
    <property type="project" value="UniProtKB-UniRule"/>
</dbReference>
<dbReference type="InterPro" id="IPR014001">
    <property type="entry name" value="Helicase_ATP-bd"/>
</dbReference>
<dbReference type="GO" id="GO:0043138">
    <property type="term" value="F:3'-5' DNA helicase activity"/>
    <property type="evidence" value="ECO:0007669"/>
    <property type="project" value="TreeGrafter"/>
</dbReference>
<evidence type="ECO:0000313" key="14">
    <source>
        <dbReference type="Proteomes" id="UP000290288"/>
    </source>
</evidence>
<dbReference type="SUPFAM" id="SSF52540">
    <property type="entry name" value="P-loop containing nucleoside triphosphate hydrolases"/>
    <property type="match status" value="1"/>
</dbReference>
<feature type="compositionally biased region" description="Basic and acidic residues" evidence="10">
    <location>
        <begin position="1166"/>
        <end position="1184"/>
    </location>
</feature>
<keyword evidence="14" id="KW-1185">Reference proteome</keyword>
<accession>A0A4Q2DXX7</accession>
<dbReference type="GO" id="GO:0000400">
    <property type="term" value="F:four-way junction DNA binding"/>
    <property type="evidence" value="ECO:0007669"/>
    <property type="project" value="TreeGrafter"/>
</dbReference>
<reference evidence="13 14" key="1">
    <citation type="submission" date="2019-01" db="EMBL/GenBank/DDBJ databases">
        <title>Draft genome sequence of Psathyrella aberdarensis IHI B618.</title>
        <authorList>
            <person name="Buettner E."/>
            <person name="Kellner H."/>
        </authorList>
    </citation>
    <scope>NUCLEOTIDE SEQUENCE [LARGE SCALE GENOMIC DNA]</scope>
    <source>
        <strain evidence="13 14">IHI B618</strain>
    </source>
</reference>
<dbReference type="SMART" id="SM00487">
    <property type="entry name" value="DEXDc"/>
    <property type="match status" value="1"/>
</dbReference>
<evidence type="ECO:0000259" key="12">
    <source>
        <dbReference type="PROSITE" id="PS51194"/>
    </source>
</evidence>
<evidence type="ECO:0000256" key="7">
    <source>
        <dbReference type="ARBA" id="ARBA00023242"/>
    </source>
</evidence>
<comment type="similarity">
    <text evidence="2 9">Belongs to the DEAD box helicase family. DEAH subfamily. FANCM sub-subfamily.</text>
</comment>
<feature type="compositionally biased region" description="Basic residues" evidence="10">
    <location>
        <begin position="1151"/>
        <end position="1163"/>
    </location>
</feature>
<evidence type="ECO:0000256" key="6">
    <source>
        <dbReference type="ARBA" id="ARBA00022840"/>
    </source>
</evidence>
<dbReference type="GO" id="GO:0036297">
    <property type="term" value="P:interstrand cross-link repair"/>
    <property type="evidence" value="ECO:0007669"/>
    <property type="project" value="TreeGrafter"/>
</dbReference>
<feature type="region of interest" description="Disordered" evidence="10">
    <location>
        <begin position="904"/>
        <end position="986"/>
    </location>
</feature>
<dbReference type="Proteomes" id="UP000290288">
    <property type="component" value="Unassembled WGS sequence"/>
</dbReference>
<feature type="region of interest" description="Disordered" evidence="10">
    <location>
        <begin position="764"/>
        <end position="889"/>
    </location>
</feature>
<feature type="compositionally biased region" description="Acidic residues" evidence="10">
    <location>
        <begin position="164"/>
        <end position="173"/>
    </location>
</feature>
<dbReference type="GO" id="GO:0045003">
    <property type="term" value="P:double-strand break repair via synthesis-dependent strand annealing"/>
    <property type="evidence" value="ECO:0007669"/>
    <property type="project" value="TreeGrafter"/>
</dbReference>
<keyword evidence="3" id="KW-0547">Nucleotide-binding</keyword>
<dbReference type="FunFam" id="3.40.50.300:FF:000861">
    <property type="entry name" value="Fanconi anemia, complementation group M"/>
    <property type="match status" value="1"/>
</dbReference>
<feature type="domain" description="Helicase ATP-binding" evidence="11">
    <location>
        <begin position="215"/>
        <end position="383"/>
    </location>
</feature>
<dbReference type="Pfam" id="PF04851">
    <property type="entry name" value="ResIII"/>
    <property type="match status" value="1"/>
</dbReference>
<feature type="compositionally biased region" description="Polar residues" evidence="10">
    <location>
        <begin position="930"/>
        <end position="948"/>
    </location>
</feature>
<feature type="region of interest" description="Disordered" evidence="10">
    <location>
        <begin position="99"/>
        <end position="174"/>
    </location>
</feature>
<dbReference type="GO" id="GO:0016887">
    <property type="term" value="F:ATP hydrolysis activity"/>
    <property type="evidence" value="ECO:0007669"/>
    <property type="project" value="RHEA"/>
</dbReference>
<sequence>MSSDNYFDDDFDDAAFAQMDAIEAAALQTEPARPQPRQLAADSSIDLTFDIDESELQKLDDIVAQEYNTKVLQVPGPSSGRPINRTGSSNMLQTTLFGDVLPSQATSSKPKSKAPMERTKSATRNIFGQQAPKTKTWDHTAFAQSGLKRKKPSKGKGKGKATEEEREDDDDGFELPAPYVPVGPPPPMKQKPDLLEAKHWIFPINRSKRDYQFNIVKNCLFDNTLVALPTGLGKTFVAGVVMLNYYRWFPEGKIVFVAPTKPLVAQQIVASHETCGIPGSDAMELTGQVQSATRSRYWQEKRVFYMTPQTLESDLESGICDPMDIVLLVIDEAHHATGDYSYNKVVRFMMAKNPHFRLLALTATPGNNTDAIQTLIDGLHISKIEIRNENSLDLKPYIFEKVVKPHIIKANGDVFALQELLLKTMDPFFKPAKNAGLFYPGESLITMHPFRPMMIANEGKNPLAMRFYADLIKLSTLARSLLYLVRNFRIFIFSKQTLTHGNYQLTGSVSSSREYLEEVVAKEEEALASGKKHKNPLTKNPSFQNLMKKFNELKAQGSSPHPKMEKLRDILINYFGARMQDATDAQADKQDDTRVMVFSSYRAVVDEIIQELNQNQPLIRAAAFIGQSSDKKGRKGLKQKEQIELIERFQKGEFNVLVATSIGEEGLDIGEIDLTVCYDTDKAPTRMIQRFGRTGRKRAGEVHVLLAEAREEFNLDKAKGMYKEVQKVINRGEMYELYGDVPRLLPDHVKPECVEKAIEMQPFRREDLKPSRSALAGKGTKRKRNTDPSRNIPPDMPSTFTSANTIWKQFTKKRQIDPTPEDTRDVEELGEDDDVDKDIEAGVLAPVRRTQSDKPQSKKRASSPNLRRSATAGRSKTKKPTAQEKKMAKLVKDASFEDLAKHGEDDDVDLDIQNGIFGSLDPPKKPKFSAPSTSKKTLESTPSLTIEVSDSEDEIAIADDPNKLSPKGWGENRNEDMGWLVDDDEDMLETTEVTVPPVRRHPTMSPEFDRFEIEDESIEISQAMPLQSKGKQKATFDAMSSPDIQIVNTNLVPRPTSFLPASKLRFTPEPPAVPAKSKPIPSSKRKTEMLPPPVPSRKSAPSSFEEEPEPTFPVKKAKRRRVEVVESSDGEELSPRPQQRLRRQVESTPVKAKKKDRKSKRAKPSLLDKETAFHFDGEAAHSGDEVSEGFSEDDEERSSDREFIKDSPLTQRSPSYQQTQIYRQSLFTQAPMGDKAPAFANGPARARPFGRVGSSTTRNYLPSSSPPPPDEELDDYEYGSFIVADEGDISLEVNSEDDLLDL</sequence>
<evidence type="ECO:0000256" key="5">
    <source>
        <dbReference type="ARBA" id="ARBA00022806"/>
    </source>
</evidence>
<comment type="subcellular location">
    <subcellularLocation>
        <location evidence="1 9">Nucleus</location>
    </subcellularLocation>
</comment>
<feature type="compositionally biased region" description="Polar residues" evidence="10">
    <location>
        <begin position="122"/>
        <end position="133"/>
    </location>
</feature>
<dbReference type="InterPro" id="IPR044749">
    <property type="entry name" value="FANCM_DEXDc"/>
</dbReference>
<dbReference type="SMART" id="SM00490">
    <property type="entry name" value="HELICc"/>
    <property type="match status" value="1"/>
</dbReference>
<organism evidence="13 14">
    <name type="scientific">Candolleomyces aberdarensis</name>
    <dbReference type="NCBI Taxonomy" id="2316362"/>
    <lineage>
        <taxon>Eukaryota</taxon>
        <taxon>Fungi</taxon>
        <taxon>Dikarya</taxon>
        <taxon>Basidiomycota</taxon>
        <taxon>Agaricomycotina</taxon>
        <taxon>Agaricomycetes</taxon>
        <taxon>Agaricomycetidae</taxon>
        <taxon>Agaricales</taxon>
        <taxon>Agaricineae</taxon>
        <taxon>Psathyrellaceae</taxon>
        <taxon>Candolleomyces</taxon>
    </lineage>
</organism>
<evidence type="ECO:0000256" key="1">
    <source>
        <dbReference type="ARBA" id="ARBA00004123"/>
    </source>
</evidence>
<evidence type="ECO:0000259" key="11">
    <source>
        <dbReference type="PROSITE" id="PS51192"/>
    </source>
</evidence>
<evidence type="ECO:0000256" key="3">
    <source>
        <dbReference type="ARBA" id="ARBA00022741"/>
    </source>
</evidence>
<evidence type="ECO:0000256" key="4">
    <source>
        <dbReference type="ARBA" id="ARBA00022801"/>
    </source>
</evidence>
<dbReference type="EC" id="3.6.4.12" evidence="9"/>
<dbReference type="InterPro" id="IPR006935">
    <property type="entry name" value="Helicase/UvrB_N"/>
</dbReference>
<dbReference type="CDD" id="cd18801">
    <property type="entry name" value="SF2_C_FANCM_Hef"/>
    <property type="match status" value="1"/>
</dbReference>
<evidence type="ECO:0000256" key="2">
    <source>
        <dbReference type="ARBA" id="ARBA00009889"/>
    </source>
</evidence>
<dbReference type="PROSITE" id="PS51194">
    <property type="entry name" value="HELICASE_CTER"/>
    <property type="match status" value="1"/>
</dbReference>
<dbReference type="OrthoDB" id="164902at2759"/>
<keyword evidence="4" id="KW-0378">Hydrolase</keyword>
<name>A0A4Q2DXX7_9AGAR</name>
<comment type="catalytic activity">
    <reaction evidence="8 9">
        <text>ATP + H2O = ADP + phosphate + H(+)</text>
        <dbReference type="Rhea" id="RHEA:13065"/>
        <dbReference type="ChEBI" id="CHEBI:15377"/>
        <dbReference type="ChEBI" id="CHEBI:15378"/>
        <dbReference type="ChEBI" id="CHEBI:30616"/>
        <dbReference type="ChEBI" id="CHEBI:43474"/>
        <dbReference type="ChEBI" id="CHEBI:456216"/>
        <dbReference type="EC" id="3.6.4.12"/>
    </reaction>
</comment>
<feature type="compositionally biased region" description="Acidic residues" evidence="10">
    <location>
        <begin position="828"/>
        <end position="837"/>
    </location>
</feature>
<comment type="subunit">
    <text evidence="9">Interacts with the MHF histone-fold complex to form the FANCM-MHF complex.</text>
</comment>
<feature type="domain" description="Helicase C-terminal" evidence="12">
    <location>
        <begin position="566"/>
        <end position="745"/>
    </location>
</feature>
<evidence type="ECO:0000256" key="10">
    <source>
        <dbReference type="SAM" id="MobiDB-lite"/>
    </source>
</evidence>
<gene>
    <name evidence="13" type="ORF">EST38_g1126</name>
</gene>
<proteinExistence type="inferred from homology"/>
<comment type="function">
    <text evidence="9">ATP-dependent DNA helicase involved in DNA damage repair by homologous recombination and in genome maintenance. Capable of unwinding D-loops. Plays a role in limiting crossover recombinants during mitotic DNA double-strand break (DSB) repair. Component of a FANCM-MHF complex which promotes gene conversion at blocked replication forks, probably by reversal of the stalled fork.</text>
</comment>
<dbReference type="EMBL" id="SDEE01000014">
    <property type="protein sequence ID" value="RXW24741.1"/>
    <property type="molecule type" value="Genomic_DNA"/>
</dbReference>
<dbReference type="PANTHER" id="PTHR14025">
    <property type="entry name" value="FANCONI ANEMIA GROUP M FANCM FAMILY MEMBER"/>
    <property type="match status" value="1"/>
</dbReference>
<dbReference type="Gene3D" id="3.40.50.300">
    <property type="entry name" value="P-loop containing nucleotide triphosphate hydrolases"/>
    <property type="match status" value="2"/>
</dbReference>
<feature type="compositionally biased region" description="Basic residues" evidence="10">
    <location>
        <begin position="147"/>
        <end position="159"/>
    </location>
</feature>